<evidence type="ECO:0008006" key="3">
    <source>
        <dbReference type="Google" id="ProtNLM"/>
    </source>
</evidence>
<evidence type="ECO:0000313" key="2">
    <source>
        <dbReference type="Proteomes" id="UP001597480"/>
    </source>
</evidence>
<sequence>MKTFFSIIYIPLNPALKEKVSVGLIMSDGERDYFKISNSKLNVIKHLIPHQNFSILKTYFKSLSKDINQYFDDNDFKLITTKKSSNWINESYMSYLHRYANNLVLFSEIKSIDIKLDKISFKKIFEKYIFEFDEEEVHHRIFHLEETIKLDLYDKIENRVNIDTLISPRDFEELITPVEVGFIGRNGTIVAGQTVDFSKRLYNLENDLTKFISFTKAADYKQNQQKGKYFIVGEEPNKKEFPQNHRTWKNVKDSKLVDYVNSNEIEKIADYIEKKDVTPYFNKEASN</sequence>
<reference evidence="2" key="1">
    <citation type="journal article" date="2019" name="Int. J. Syst. Evol. Microbiol.">
        <title>The Global Catalogue of Microorganisms (GCM) 10K type strain sequencing project: providing services to taxonomists for standard genome sequencing and annotation.</title>
        <authorList>
            <consortium name="The Broad Institute Genomics Platform"/>
            <consortium name="The Broad Institute Genome Sequencing Center for Infectious Disease"/>
            <person name="Wu L."/>
            <person name="Ma J."/>
        </authorList>
    </citation>
    <scope>NUCLEOTIDE SEQUENCE [LARGE SCALE GENOMIC DNA]</scope>
    <source>
        <strain evidence="2">KCTC 42107</strain>
    </source>
</reference>
<comment type="caution">
    <text evidence="1">The sequence shown here is derived from an EMBL/GenBank/DDBJ whole genome shotgun (WGS) entry which is preliminary data.</text>
</comment>
<proteinExistence type="predicted"/>
<protein>
    <recommendedName>
        <fullName evidence="3">DUF3037 domain-containing protein</fullName>
    </recommendedName>
</protein>
<name>A0ABW5NNZ8_9FLAO</name>
<dbReference type="EMBL" id="JBHUMD010000003">
    <property type="protein sequence ID" value="MFD2600777.1"/>
    <property type="molecule type" value="Genomic_DNA"/>
</dbReference>
<evidence type="ECO:0000313" key="1">
    <source>
        <dbReference type="EMBL" id="MFD2600777.1"/>
    </source>
</evidence>
<organism evidence="1 2">
    <name type="scientific">Flavobacterium suzhouense</name>
    <dbReference type="NCBI Taxonomy" id="1529638"/>
    <lineage>
        <taxon>Bacteria</taxon>
        <taxon>Pseudomonadati</taxon>
        <taxon>Bacteroidota</taxon>
        <taxon>Flavobacteriia</taxon>
        <taxon>Flavobacteriales</taxon>
        <taxon>Flavobacteriaceae</taxon>
        <taxon>Flavobacterium</taxon>
    </lineage>
</organism>
<dbReference type="Proteomes" id="UP001597480">
    <property type="component" value="Unassembled WGS sequence"/>
</dbReference>
<keyword evidence="2" id="KW-1185">Reference proteome</keyword>
<accession>A0ABW5NNZ8</accession>
<gene>
    <name evidence="1" type="ORF">ACFSR3_01800</name>
</gene>
<dbReference type="RefSeq" id="WP_379819449.1">
    <property type="nucleotide sequence ID" value="NZ_JBHUMD010000003.1"/>
</dbReference>